<proteinExistence type="predicted"/>
<accession>A0A655YV20</accession>
<protein>
    <submittedName>
        <fullName evidence="1">Uncharacterized protein</fullName>
    </submittedName>
</protein>
<organism evidence="1 2">
    <name type="scientific">Vibrio cholerae</name>
    <dbReference type="NCBI Taxonomy" id="666"/>
    <lineage>
        <taxon>Bacteria</taxon>
        <taxon>Pseudomonadati</taxon>
        <taxon>Pseudomonadota</taxon>
        <taxon>Gammaproteobacteria</taxon>
        <taxon>Vibrionales</taxon>
        <taxon>Vibrionaceae</taxon>
        <taxon>Vibrio</taxon>
    </lineage>
</organism>
<dbReference type="EMBL" id="CWQY01000007">
    <property type="protein sequence ID" value="CSC47762.1"/>
    <property type="molecule type" value="Genomic_DNA"/>
</dbReference>
<evidence type="ECO:0000313" key="2">
    <source>
        <dbReference type="Proteomes" id="UP000041770"/>
    </source>
</evidence>
<sequence>MSHLNDWHTNFAVTVSADYIFHHAFHFLPKWRLGWETIVHASDCLNSFCHNSYRYIVEINLVLRA</sequence>
<gene>
    <name evidence="1" type="ORF">ERS013200_01508</name>
</gene>
<dbReference type="AlphaFoldDB" id="A0A655YV20"/>
<reference evidence="1 2" key="1">
    <citation type="submission" date="2015-07" db="EMBL/GenBank/DDBJ databases">
        <authorList>
            <consortium name="Pathogen Informatics"/>
        </authorList>
    </citation>
    <scope>NUCLEOTIDE SEQUENCE [LARGE SCALE GENOMIC DNA]</scope>
    <source>
        <strain evidence="1 2">A316</strain>
    </source>
</reference>
<name>A0A655YV20_VIBCL</name>
<evidence type="ECO:0000313" key="1">
    <source>
        <dbReference type="EMBL" id="CSC47762.1"/>
    </source>
</evidence>
<dbReference type="Proteomes" id="UP000041770">
    <property type="component" value="Unassembled WGS sequence"/>
</dbReference>